<dbReference type="PANTHER" id="PTHR46060:SF1">
    <property type="entry name" value="MARINER MOS1 TRANSPOSASE-LIKE PROTEIN"/>
    <property type="match status" value="1"/>
</dbReference>
<feature type="region of interest" description="Disordered" evidence="1">
    <location>
        <begin position="1"/>
        <end position="25"/>
    </location>
</feature>
<gene>
    <name evidence="3" type="ORF">LAZ67_3001557</name>
</gene>
<feature type="compositionally biased region" description="Low complexity" evidence="1">
    <location>
        <begin position="404"/>
        <end position="421"/>
    </location>
</feature>
<feature type="region of interest" description="Disordered" evidence="1">
    <location>
        <begin position="165"/>
        <end position="188"/>
    </location>
</feature>
<evidence type="ECO:0000259" key="2">
    <source>
        <dbReference type="Pfam" id="PF13358"/>
    </source>
</evidence>
<dbReference type="PANTHER" id="PTHR46060">
    <property type="entry name" value="MARINER MOS1 TRANSPOSASE-LIKE PROTEIN"/>
    <property type="match status" value="1"/>
</dbReference>
<organism evidence="3 4">
    <name type="scientific">Cordylochernes scorpioides</name>
    <dbReference type="NCBI Taxonomy" id="51811"/>
    <lineage>
        <taxon>Eukaryota</taxon>
        <taxon>Metazoa</taxon>
        <taxon>Ecdysozoa</taxon>
        <taxon>Arthropoda</taxon>
        <taxon>Chelicerata</taxon>
        <taxon>Arachnida</taxon>
        <taxon>Pseudoscorpiones</taxon>
        <taxon>Cheliferoidea</taxon>
        <taxon>Chernetidae</taxon>
        <taxon>Cordylochernes</taxon>
    </lineage>
</organism>
<reference evidence="3 4" key="1">
    <citation type="submission" date="2022-01" db="EMBL/GenBank/DDBJ databases">
        <title>A chromosomal length assembly of Cordylochernes scorpioides.</title>
        <authorList>
            <person name="Zeh D."/>
            <person name="Zeh J."/>
        </authorList>
    </citation>
    <scope>NUCLEOTIDE SEQUENCE [LARGE SCALE GENOMIC DNA]</scope>
    <source>
        <strain evidence="3">IN4F17</strain>
        <tissue evidence="3">Whole Body</tissue>
    </source>
</reference>
<keyword evidence="4" id="KW-1185">Reference proteome</keyword>
<proteinExistence type="predicted"/>
<dbReference type="Pfam" id="PF13358">
    <property type="entry name" value="DDE_3"/>
    <property type="match status" value="1"/>
</dbReference>
<evidence type="ECO:0000313" key="4">
    <source>
        <dbReference type="Proteomes" id="UP001235939"/>
    </source>
</evidence>
<dbReference type="InterPro" id="IPR038717">
    <property type="entry name" value="Tc1-like_DDE_dom"/>
</dbReference>
<dbReference type="Gene3D" id="3.30.420.10">
    <property type="entry name" value="Ribonuclease H-like superfamily/Ribonuclease H"/>
    <property type="match status" value="1"/>
</dbReference>
<dbReference type="Proteomes" id="UP001235939">
    <property type="component" value="Chromosome 03"/>
</dbReference>
<sequence>MFSEGREDVNDEKRAGRPSTSTTDEKINEVEKMILANRQITVREVAEDLKISIGSRHSIFINDLGMRRVAAKFVQKLLNCDQKQHRMNIANEMLDSVRDDPNLLQRVITGDEAHIFTPSSLTKSSIKPSPQSFSNAIYRIPCNDCPQSYVGETGRTIATRVLEHDRNIRSHDQHHRNTGGDADPTIKNEATLRRSRRLRGQPPMRSFSASPTRRAIVNQDDATPCNNIFFCQPPPPSLEVFGGYSDEDPSEWLEEIELLARQQRWPDDVMLAYARSYMDGPAKKWAKLNSPHIFSAWSVFKKALLRDFRRADTAKFKLIMDLQNRIQQPNESTLRYAEDVLNLCNKVNPKMTTDDKLYYMKTGLNKYLSLIMMITPCSTVKDFLELARRIDQHLVDFEQRRSFRQNNRPTRPFPPRRNYNNQTDHSRGFDIPRFQKGSFANDRRPIASDSRPTFAPGRFERGTMAAQRYVDDVLRPVTLPCLQGIPNALYQQDNARPHTARISQQALQDVQMLPWPPYSPDLSPIEHVWEIIGRRLHALPQPRSEDELWQMVEREWRAIPQDAIRTLIDSLPRRVAACIAVRGGPTCY</sequence>
<evidence type="ECO:0000313" key="3">
    <source>
        <dbReference type="EMBL" id="UYV64658.1"/>
    </source>
</evidence>
<evidence type="ECO:0000256" key="1">
    <source>
        <dbReference type="SAM" id="MobiDB-lite"/>
    </source>
</evidence>
<feature type="region of interest" description="Disordered" evidence="1">
    <location>
        <begin position="401"/>
        <end position="434"/>
    </location>
</feature>
<dbReference type="InterPro" id="IPR036397">
    <property type="entry name" value="RNaseH_sf"/>
</dbReference>
<dbReference type="InterPro" id="IPR052709">
    <property type="entry name" value="Transposase-MT_Hybrid"/>
</dbReference>
<accession>A0ABY6K7U9</accession>
<protein>
    <recommendedName>
        <fullName evidence="2">Tc1-like transposase DDE domain-containing protein</fullName>
    </recommendedName>
</protein>
<dbReference type="EMBL" id="CP092865">
    <property type="protein sequence ID" value="UYV64658.1"/>
    <property type="molecule type" value="Genomic_DNA"/>
</dbReference>
<feature type="domain" description="Tc1-like transposase DDE" evidence="2">
    <location>
        <begin position="492"/>
        <end position="548"/>
    </location>
</feature>
<feature type="compositionally biased region" description="Basic and acidic residues" evidence="1">
    <location>
        <begin position="1"/>
        <end position="15"/>
    </location>
</feature>
<name>A0ABY6K7U9_9ARAC</name>